<keyword evidence="7" id="KW-0472">Membrane</keyword>
<comment type="function">
    <text evidence="5">Involved in formation and maintenance of cell shape.</text>
</comment>
<evidence type="ECO:0000256" key="6">
    <source>
        <dbReference type="SAM" id="MobiDB-lite"/>
    </source>
</evidence>
<reference evidence="10" key="1">
    <citation type="submission" date="2016-11" db="EMBL/GenBank/DDBJ databases">
        <authorList>
            <person name="Varghese N."/>
            <person name="Submissions S."/>
        </authorList>
    </citation>
    <scope>NUCLEOTIDE SEQUENCE [LARGE SCALE GENOMIC DNA]</scope>
    <source>
        <strain evidence="10">DSM 14834</strain>
    </source>
</reference>
<comment type="similarity">
    <text evidence="1 5">Belongs to the MreC family.</text>
</comment>
<dbReference type="OrthoDB" id="9808025at2"/>
<evidence type="ECO:0000256" key="3">
    <source>
        <dbReference type="ARBA" id="ARBA00022960"/>
    </source>
</evidence>
<keyword evidence="7" id="KW-0812">Transmembrane</keyword>
<dbReference type="Proteomes" id="UP000242857">
    <property type="component" value="Unassembled WGS sequence"/>
</dbReference>
<evidence type="ECO:0000313" key="10">
    <source>
        <dbReference type="Proteomes" id="UP000242857"/>
    </source>
</evidence>
<dbReference type="InterPro" id="IPR042177">
    <property type="entry name" value="Cell/Rod_1"/>
</dbReference>
<dbReference type="GO" id="GO:0005886">
    <property type="term" value="C:plasma membrane"/>
    <property type="evidence" value="ECO:0007669"/>
    <property type="project" value="TreeGrafter"/>
</dbReference>
<dbReference type="PANTHER" id="PTHR34138">
    <property type="entry name" value="CELL SHAPE-DETERMINING PROTEIN MREC"/>
    <property type="match status" value="1"/>
</dbReference>
<dbReference type="InterPro" id="IPR007221">
    <property type="entry name" value="MreC"/>
</dbReference>
<dbReference type="InterPro" id="IPR055342">
    <property type="entry name" value="MreC_beta-barrel_core"/>
</dbReference>
<evidence type="ECO:0000256" key="4">
    <source>
        <dbReference type="ARBA" id="ARBA00032089"/>
    </source>
</evidence>
<evidence type="ECO:0000256" key="5">
    <source>
        <dbReference type="PIRNR" id="PIRNR038471"/>
    </source>
</evidence>
<keyword evidence="3 5" id="KW-0133">Cell shape</keyword>
<name>A0A1M4ZGA1_9GAMM</name>
<evidence type="ECO:0000313" key="9">
    <source>
        <dbReference type="EMBL" id="SHF17073.1"/>
    </source>
</evidence>
<evidence type="ECO:0000256" key="2">
    <source>
        <dbReference type="ARBA" id="ARBA00013855"/>
    </source>
</evidence>
<dbReference type="Gene3D" id="2.40.10.340">
    <property type="entry name" value="Rod shape-determining protein MreC, domain 1"/>
    <property type="match status" value="1"/>
</dbReference>
<dbReference type="PIRSF" id="PIRSF038471">
    <property type="entry name" value="MreC"/>
    <property type="match status" value="1"/>
</dbReference>
<dbReference type="RefSeq" id="WP_072756367.1">
    <property type="nucleotide sequence ID" value="NZ_FQUK01000036.1"/>
</dbReference>
<evidence type="ECO:0000259" key="8">
    <source>
        <dbReference type="Pfam" id="PF04085"/>
    </source>
</evidence>
<feature type="domain" description="Rod shape-determining protein MreC beta-barrel core" evidence="8">
    <location>
        <begin position="128"/>
        <end position="274"/>
    </location>
</feature>
<dbReference type="NCBIfam" id="TIGR00219">
    <property type="entry name" value="mreC"/>
    <property type="match status" value="1"/>
</dbReference>
<organism evidence="9 10">
    <name type="scientific">Thermomonas hydrothermalis</name>
    <dbReference type="NCBI Taxonomy" id="213588"/>
    <lineage>
        <taxon>Bacteria</taxon>
        <taxon>Pseudomonadati</taxon>
        <taxon>Pseudomonadota</taxon>
        <taxon>Gammaproteobacteria</taxon>
        <taxon>Lysobacterales</taxon>
        <taxon>Lysobacteraceae</taxon>
        <taxon>Thermomonas</taxon>
    </lineage>
</organism>
<dbReference type="Gene3D" id="2.40.10.350">
    <property type="entry name" value="Rod shape-determining protein MreC, domain 2"/>
    <property type="match status" value="1"/>
</dbReference>
<keyword evidence="7" id="KW-1133">Transmembrane helix</keyword>
<evidence type="ECO:0000256" key="7">
    <source>
        <dbReference type="SAM" id="Phobius"/>
    </source>
</evidence>
<dbReference type="EMBL" id="FQUK01000036">
    <property type="protein sequence ID" value="SHF17073.1"/>
    <property type="molecule type" value="Genomic_DNA"/>
</dbReference>
<dbReference type="Pfam" id="PF04085">
    <property type="entry name" value="MreC"/>
    <property type="match status" value="1"/>
</dbReference>
<keyword evidence="10" id="KW-1185">Reference proteome</keyword>
<dbReference type="GO" id="GO:0008360">
    <property type="term" value="P:regulation of cell shape"/>
    <property type="evidence" value="ECO:0007669"/>
    <property type="project" value="UniProtKB-KW"/>
</dbReference>
<dbReference type="PANTHER" id="PTHR34138:SF1">
    <property type="entry name" value="CELL SHAPE-DETERMINING PROTEIN MREC"/>
    <property type="match status" value="1"/>
</dbReference>
<feature type="region of interest" description="Disordered" evidence="6">
    <location>
        <begin position="275"/>
        <end position="308"/>
    </location>
</feature>
<dbReference type="AlphaFoldDB" id="A0A1M4ZGA1"/>
<sequence length="308" mass="32488">MPQPGPSAARSGDIAGVLRLLAWLVLAIILMVFDLRGGWLHAVRTQADTLMQPLWWLAAQPARVADALQQGLTSHARLREDNARLRQALLLAQARNARLQLLAAENARLRGLLDSAARAHLDVQLASVLDVDLDPTRQRLLLDSGATRGVRVGQVVIDAGGLLGQVIATTPTTATVLLVTDPDHAVPVMVARSGVRLVVYGSGRRDLLRLTDVPLSADVREGDLLLTSGLGNRFPPGFAVGRVGRLRPDDSRAFLEADVIPAAQLDRGRDVLLLRPASDPAAAPPPAASGTPPSAPAHATATPTGGAR</sequence>
<feature type="compositionally biased region" description="Low complexity" evidence="6">
    <location>
        <begin position="288"/>
        <end position="308"/>
    </location>
</feature>
<proteinExistence type="inferred from homology"/>
<feature type="transmembrane region" description="Helical" evidence="7">
    <location>
        <begin position="14"/>
        <end position="35"/>
    </location>
</feature>
<accession>A0A1M4ZGA1</accession>
<dbReference type="InterPro" id="IPR042175">
    <property type="entry name" value="Cell/Rod_MreC_2"/>
</dbReference>
<evidence type="ECO:0000256" key="1">
    <source>
        <dbReference type="ARBA" id="ARBA00009369"/>
    </source>
</evidence>
<protein>
    <recommendedName>
        <fullName evidence="2 5">Cell shape-determining protein MreC</fullName>
    </recommendedName>
    <alternativeName>
        <fullName evidence="4 5">Cell shape protein MreC</fullName>
    </alternativeName>
</protein>
<dbReference type="STRING" id="213588.SAMN02745204_01938"/>
<gene>
    <name evidence="9" type="ORF">SAMN02745204_01938</name>
</gene>